<evidence type="ECO:0000313" key="3">
    <source>
        <dbReference type="Proteomes" id="UP000198281"/>
    </source>
</evidence>
<feature type="signal peptide" evidence="1">
    <location>
        <begin position="1"/>
        <end position="23"/>
    </location>
</feature>
<gene>
    <name evidence="2" type="ORF">SAMN06295912_11746</name>
</gene>
<accession>A0A239HIU6</accession>
<dbReference type="OrthoDB" id="7426653at2"/>
<protein>
    <recommendedName>
        <fullName evidence="4">Invasion protein IalB, involved in pathogenesis</fullName>
    </recommendedName>
</protein>
<name>A0A239HIU6_9SPHN</name>
<reference evidence="3" key="1">
    <citation type="submission" date="2017-06" db="EMBL/GenBank/DDBJ databases">
        <authorList>
            <person name="Varghese N."/>
            <person name="Submissions S."/>
        </authorList>
    </citation>
    <scope>NUCLEOTIDE SEQUENCE [LARGE SCALE GENOMIC DNA]</scope>
    <source>
        <strain evidence="3">LNB2</strain>
    </source>
</reference>
<keyword evidence="3" id="KW-1185">Reference proteome</keyword>
<dbReference type="AlphaFoldDB" id="A0A239HIU6"/>
<evidence type="ECO:0000256" key="1">
    <source>
        <dbReference type="SAM" id="SignalP"/>
    </source>
</evidence>
<evidence type="ECO:0000313" key="2">
    <source>
        <dbReference type="EMBL" id="SNS81240.1"/>
    </source>
</evidence>
<proteinExistence type="predicted"/>
<keyword evidence="1" id="KW-0732">Signal</keyword>
<organism evidence="2 3">
    <name type="scientific">Edaphosphingomonas laterariae</name>
    <dbReference type="NCBI Taxonomy" id="861865"/>
    <lineage>
        <taxon>Bacteria</taxon>
        <taxon>Pseudomonadati</taxon>
        <taxon>Pseudomonadota</taxon>
        <taxon>Alphaproteobacteria</taxon>
        <taxon>Sphingomonadales</taxon>
        <taxon>Rhizorhabdaceae</taxon>
        <taxon>Edaphosphingomonas</taxon>
    </lineage>
</organism>
<dbReference type="Proteomes" id="UP000198281">
    <property type="component" value="Unassembled WGS sequence"/>
</dbReference>
<evidence type="ECO:0008006" key="4">
    <source>
        <dbReference type="Google" id="ProtNLM"/>
    </source>
</evidence>
<dbReference type="EMBL" id="FZOS01000017">
    <property type="protein sequence ID" value="SNS81240.1"/>
    <property type="molecule type" value="Genomic_DNA"/>
</dbReference>
<sequence length="166" mass="17458">MMRLIVGIALALTSTLTGAPAMAREPLGLFGGWAAFKDARPLRCYAISEAIDARAGPGWRPFASVANWPGREVRGQVHIRLGTVKQKGAPVTLTVDGRRFTLVAGGADAWAPDARADAAIIAAMRGAEGMRVETRREDGKRHIDHYNLRGAATAIDAAALACAGIG</sequence>
<feature type="chain" id="PRO_5012308737" description="Invasion protein IalB, involved in pathogenesis" evidence="1">
    <location>
        <begin position="24"/>
        <end position="166"/>
    </location>
</feature>